<accession>A0A9Q0H6I2</accession>
<dbReference type="EMBL" id="JAMYWD010000010">
    <property type="protein sequence ID" value="KAJ4958467.1"/>
    <property type="molecule type" value="Genomic_DNA"/>
</dbReference>
<protein>
    <submittedName>
        <fullName evidence="1">Uncharacterized protein</fullName>
    </submittedName>
</protein>
<dbReference type="Pfam" id="PF03386">
    <property type="entry name" value="ENOD93"/>
    <property type="match status" value="1"/>
</dbReference>
<comment type="caution">
    <text evidence="1">The sequence shown here is derived from an EMBL/GenBank/DDBJ whole genome shotgun (WGS) entry which is preliminary data.</text>
</comment>
<dbReference type="PANTHER" id="PTHR33605:SF3">
    <property type="entry name" value="EARLY NODULIN-LIKE PROTEIN"/>
    <property type="match status" value="1"/>
</dbReference>
<proteinExistence type="predicted"/>
<dbReference type="AlphaFoldDB" id="A0A9Q0H6I2"/>
<dbReference type="InterPro" id="IPR005050">
    <property type="entry name" value="Enod93"/>
</dbReference>
<reference evidence="1" key="1">
    <citation type="journal article" date="2023" name="Plant J.">
        <title>The genome of the king protea, Protea cynaroides.</title>
        <authorList>
            <person name="Chang J."/>
            <person name="Duong T.A."/>
            <person name="Schoeman C."/>
            <person name="Ma X."/>
            <person name="Roodt D."/>
            <person name="Barker N."/>
            <person name="Li Z."/>
            <person name="Van de Peer Y."/>
            <person name="Mizrachi E."/>
        </authorList>
    </citation>
    <scope>NUCLEOTIDE SEQUENCE</scope>
    <source>
        <tissue evidence="1">Young leaves</tissue>
    </source>
</reference>
<gene>
    <name evidence="1" type="ORF">NE237_025578</name>
</gene>
<sequence length="152" mass="16527">MGIPLEMRDAWINKRKSLLIPSPSEEEKIAAARLCTHEGVRAGTKAAVIACVITAVPTLLSVRMIPWAKHNLNYTAQALIISAASLEQNQPFMKSLRTMTLILGFRSSFPALAEDGGIRKPDTAKFLAARNLLSGNRSLIPSFSSEDPIALK</sequence>
<dbReference type="Proteomes" id="UP001141806">
    <property type="component" value="Unassembled WGS sequence"/>
</dbReference>
<dbReference type="OrthoDB" id="634154at2759"/>
<evidence type="ECO:0000313" key="1">
    <source>
        <dbReference type="EMBL" id="KAJ4958467.1"/>
    </source>
</evidence>
<keyword evidence="2" id="KW-1185">Reference proteome</keyword>
<dbReference type="PANTHER" id="PTHR33605">
    <property type="entry name" value="EARLY NODULIN-93"/>
    <property type="match status" value="1"/>
</dbReference>
<organism evidence="1 2">
    <name type="scientific">Protea cynaroides</name>
    <dbReference type="NCBI Taxonomy" id="273540"/>
    <lineage>
        <taxon>Eukaryota</taxon>
        <taxon>Viridiplantae</taxon>
        <taxon>Streptophyta</taxon>
        <taxon>Embryophyta</taxon>
        <taxon>Tracheophyta</taxon>
        <taxon>Spermatophyta</taxon>
        <taxon>Magnoliopsida</taxon>
        <taxon>Proteales</taxon>
        <taxon>Proteaceae</taxon>
        <taxon>Protea</taxon>
    </lineage>
</organism>
<name>A0A9Q0H6I2_9MAGN</name>
<evidence type="ECO:0000313" key="2">
    <source>
        <dbReference type="Proteomes" id="UP001141806"/>
    </source>
</evidence>